<sequence length="210" mass="22340">MSGELAPGESVRAELIAEMLGMSATPVREALKALRVEGFLTLQPRRGFQVADLTAQDIQDLFTVQALVAGELVARAARNCTPDDVADLQAIHADLAKAAAGGDTEALESLNHRFHKEINRLGRSPKILWVLGLLTRYVPRMFYGTIPGWPQSTIDGHGAILEAVVAGDPEAARAAMNAHLMKSGSLLASHFAERTRATAPAAEGPTVLNA</sequence>
<evidence type="ECO:0000256" key="1">
    <source>
        <dbReference type="ARBA" id="ARBA00023015"/>
    </source>
</evidence>
<evidence type="ECO:0000313" key="5">
    <source>
        <dbReference type="EMBL" id="QNN51025.1"/>
    </source>
</evidence>
<dbReference type="AlphaFoldDB" id="A0A7G9R600"/>
<dbReference type="PANTHER" id="PTHR43537:SF45">
    <property type="entry name" value="GNTR FAMILY REGULATORY PROTEIN"/>
    <property type="match status" value="1"/>
</dbReference>
<dbReference type="GO" id="GO:0003700">
    <property type="term" value="F:DNA-binding transcription factor activity"/>
    <property type="evidence" value="ECO:0007669"/>
    <property type="project" value="InterPro"/>
</dbReference>
<evidence type="ECO:0000256" key="3">
    <source>
        <dbReference type="ARBA" id="ARBA00023163"/>
    </source>
</evidence>
<evidence type="ECO:0000256" key="2">
    <source>
        <dbReference type="ARBA" id="ARBA00023125"/>
    </source>
</evidence>
<dbReference type="GO" id="GO:0003677">
    <property type="term" value="F:DNA binding"/>
    <property type="evidence" value="ECO:0007669"/>
    <property type="project" value="UniProtKB-KW"/>
</dbReference>
<dbReference type="InterPro" id="IPR011711">
    <property type="entry name" value="GntR_C"/>
</dbReference>
<evidence type="ECO:0000313" key="6">
    <source>
        <dbReference type="Proteomes" id="UP000515976"/>
    </source>
</evidence>
<feature type="domain" description="HTH gntR-type" evidence="4">
    <location>
        <begin position="1"/>
        <end position="53"/>
    </location>
</feature>
<dbReference type="PROSITE" id="PS50949">
    <property type="entry name" value="HTH_GNTR"/>
    <property type="match status" value="1"/>
</dbReference>
<keyword evidence="2" id="KW-0238">DNA-binding</keyword>
<dbReference type="Proteomes" id="UP000515976">
    <property type="component" value="Chromosome"/>
</dbReference>
<dbReference type="SMART" id="SM00345">
    <property type="entry name" value="HTH_GNTR"/>
    <property type="match status" value="1"/>
</dbReference>
<dbReference type="SUPFAM" id="SSF46785">
    <property type="entry name" value="Winged helix' DNA-binding domain"/>
    <property type="match status" value="1"/>
</dbReference>
<keyword evidence="3" id="KW-0804">Transcription</keyword>
<name>A0A7G9R600_9MICO</name>
<protein>
    <submittedName>
        <fullName evidence="5">GntR family transcriptional regulator</fullName>
    </submittedName>
</protein>
<dbReference type="SMART" id="SM00895">
    <property type="entry name" value="FCD"/>
    <property type="match status" value="1"/>
</dbReference>
<dbReference type="Pfam" id="PF00392">
    <property type="entry name" value="GntR"/>
    <property type="match status" value="1"/>
</dbReference>
<organism evidence="5 6">
    <name type="scientific">Phycicoccus endophyticus</name>
    <dbReference type="NCBI Taxonomy" id="1690220"/>
    <lineage>
        <taxon>Bacteria</taxon>
        <taxon>Bacillati</taxon>
        <taxon>Actinomycetota</taxon>
        <taxon>Actinomycetes</taxon>
        <taxon>Micrococcales</taxon>
        <taxon>Intrasporangiaceae</taxon>
        <taxon>Phycicoccus</taxon>
    </lineage>
</organism>
<evidence type="ECO:0000259" key="4">
    <source>
        <dbReference type="PROSITE" id="PS50949"/>
    </source>
</evidence>
<dbReference type="KEGG" id="pei:H9L10_10325"/>
<reference evidence="5 6" key="1">
    <citation type="submission" date="2020-08" db="EMBL/GenBank/DDBJ databases">
        <title>Genome sequence of Phycicoccus endophyticus JCM 31784T.</title>
        <authorList>
            <person name="Hyun D.-W."/>
            <person name="Bae J.-W."/>
        </authorList>
    </citation>
    <scope>NUCLEOTIDE SEQUENCE [LARGE SCALE GENOMIC DNA]</scope>
    <source>
        <strain evidence="5 6">JCM 31784</strain>
    </source>
</reference>
<dbReference type="InterPro" id="IPR036390">
    <property type="entry name" value="WH_DNA-bd_sf"/>
</dbReference>
<gene>
    <name evidence="5" type="ORF">H9L10_10325</name>
</gene>
<proteinExistence type="predicted"/>
<dbReference type="InterPro" id="IPR008920">
    <property type="entry name" value="TF_FadR/GntR_C"/>
</dbReference>
<accession>A0A7G9R600</accession>
<dbReference type="Gene3D" id="1.20.120.530">
    <property type="entry name" value="GntR ligand-binding domain-like"/>
    <property type="match status" value="1"/>
</dbReference>
<dbReference type="EMBL" id="CP060712">
    <property type="protein sequence ID" value="QNN51025.1"/>
    <property type="molecule type" value="Genomic_DNA"/>
</dbReference>
<keyword evidence="1" id="KW-0805">Transcription regulation</keyword>
<dbReference type="SUPFAM" id="SSF48008">
    <property type="entry name" value="GntR ligand-binding domain-like"/>
    <property type="match status" value="1"/>
</dbReference>
<dbReference type="Gene3D" id="1.10.10.10">
    <property type="entry name" value="Winged helix-like DNA-binding domain superfamily/Winged helix DNA-binding domain"/>
    <property type="match status" value="1"/>
</dbReference>
<dbReference type="InterPro" id="IPR036388">
    <property type="entry name" value="WH-like_DNA-bd_sf"/>
</dbReference>
<dbReference type="InterPro" id="IPR000524">
    <property type="entry name" value="Tscrpt_reg_HTH_GntR"/>
</dbReference>
<dbReference type="PANTHER" id="PTHR43537">
    <property type="entry name" value="TRANSCRIPTIONAL REGULATOR, GNTR FAMILY"/>
    <property type="match status" value="1"/>
</dbReference>
<dbReference type="Pfam" id="PF07729">
    <property type="entry name" value="FCD"/>
    <property type="match status" value="1"/>
</dbReference>
<keyword evidence="6" id="KW-1185">Reference proteome</keyword>